<dbReference type="InterPro" id="IPR000182">
    <property type="entry name" value="GNAT_dom"/>
</dbReference>
<dbReference type="Pfam" id="PF13302">
    <property type="entry name" value="Acetyltransf_3"/>
    <property type="match status" value="1"/>
</dbReference>
<dbReference type="Gene3D" id="3.40.630.30">
    <property type="match status" value="1"/>
</dbReference>
<gene>
    <name evidence="2" type="ORF">M5W82_01535</name>
</gene>
<evidence type="ECO:0000259" key="1">
    <source>
        <dbReference type="PROSITE" id="PS51186"/>
    </source>
</evidence>
<sequence>MIEFSTERLRLIPLNAKYLDLLINDEQSLAIELSLSSKEVFLDEELRQALKFRLSKVLENEQNYIWYTNWLIVSNEENCIVGGIMLKGLPNEQGEVVIGYNTFPQYQGKGYMTETVRMMKDWLLRQSKVKYVIADTDKNNIASHKVLQKAGATLYSESEELYFWRFV</sequence>
<organism evidence="2 3">
    <name type="scientific">Lysinibacillus xylanilyticus</name>
    <dbReference type="NCBI Taxonomy" id="582475"/>
    <lineage>
        <taxon>Bacteria</taxon>
        <taxon>Bacillati</taxon>
        <taxon>Bacillota</taxon>
        <taxon>Bacilli</taxon>
        <taxon>Bacillales</taxon>
        <taxon>Bacillaceae</taxon>
        <taxon>Lysinibacillus</taxon>
    </lineage>
</organism>
<comment type="caution">
    <text evidence="2">The sequence shown here is derived from an EMBL/GenBank/DDBJ whole genome shotgun (WGS) entry which is preliminary data.</text>
</comment>
<keyword evidence="3" id="KW-1185">Reference proteome</keyword>
<accession>A0ABT4EJ11</accession>
<evidence type="ECO:0000313" key="3">
    <source>
        <dbReference type="Proteomes" id="UP001527052"/>
    </source>
</evidence>
<dbReference type="SUPFAM" id="SSF55729">
    <property type="entry name" value="Acyl-CoA N-acyltransferases (Nat)"/>
    <property type="match status" value="1"/>
</dbReference>
<dbReference type="InterPro" id="IPR016181">
    <property type="entry name" value="Acyl_CoA_acyltransferase"/>
</dbReference>
<name>A0ABT4EJ11_9BACI</name>
<dbReference type="RefSeq" id="WP_268635806.1">
    <property type="nucleotide sequence ID" value="NZ_JAMDLZ010000004.1"/>
</dbReference>
<proteinExistence type="predicted"/>
<dbReference type="EMBL" id="JAMDLZ010000004">
    <property type="protein sequence ID" value="MCY9545617.1"/>
    <property type="molecule type" value="Genomic_DNA"/>
</dbReference>
<dbReference type="PANTHER" id="PTHR43792">
    <property type="entry name" value="GNAT FAMILY, PUTATIVE (AFU_ORTHOLOGUE AFUA_3G00765)-RELATED-RELATED"/>
    <property type="match status" value="1"/>
</dbReference>
<feature type="domain" description="N-acetyltransferase" evidence="1">
    <location>
        <begin position="9"/>
        <end position="167"/>
    </location>
</feature>
<dbReference type="Proteomes" id="UP001527052">
    <property type="component" value="Unassembled WGS sequence"/>
</dbReference>
<dbReference type="PANTHER" id="PTHR43792:SF13">
    <property type="entry name" value="ACETYLTRANSFERASE"/>
    <property type="match status" value="1"/>
</dbReference>
<reference evidence="2 3" key="1">
    <citation type="submission" date="2022-05" db="EMBL/GenBank/DDBJ databases">
        <title>Genome Sequencing of Bee-Associated Microbes.</title>
        <authorList>
            <person name="Dunlap C."/>
        </authorList>
    </citation>
    <scope>NUCLEOTIDE SEQUENCE [LARGE SCALE GENOMIC DNA]</scope>
    <source>
        <strain evidence="2 3">NRRL BD-083</strain>
    </source>
</reference>
<evidence type="ECO:0000313" key="2">
    <source>
        <dbReference type="EMBL" id="MCY9545617.1"/>
    </source>
</evidence>
<protein>
    <submittedName>
        <fullName evidence="2">GNAT family N-acetyltransferase</fullName>
    </submittedName>
</protein>
<dbReference type="InterPro" id="IPR051531">
    <property type="entry name" value="N-acetyltransferase"/>
</dbReference>
<dbReference type="PROSITE" id="PS51186">
    <property type="entry name" value="GNAT"/>
    <property type="match status" value="1"/>
</dbReference>